<protein>
    <submittedName>
        <fullName evidence="6">Acetyl-CoA synthetase-like protein</fullName>
    </submittedName>
</protein>
<dbReference type="InterPro" id="IPR000873">
    <property type="entry name" value="AMP-dep_synth/lig_dom"/>
</dbReference>
<dbReference type="InterPro" id="IPR009081">
    <property type="entry name" value="PP-bd_ACP"/>
</dbReference>
<dbReference type="CDD" id="cd05930">
    <property type="entry name" value="A_NRPS"/>
    <property type="match status" value="1"/>
</dbReference>
<dbReference type="Pfam" id="PF00501">
    <property type="entry name" value="AMP-binding"/>
    <property type="match status" value="1"/>
</dbReference>
<evidence type="ECO:0000313" key="7">
    <source>
        <dbReference type="Proteomes" id="UP000253845"/>
    </source>
</evidence>
<name>A0A370C3Q5_ASPNG</name>
<dbReference type="SUPFAM" id="SSF51735">
    <property type="entry name" value="NAD(P)-binding Rossmann-fold domains"/>
    <property type="match status" value="1"/>
</dbReference>
<dbReference type="NCBIfam" id="TIGR01746">
    <property type="entry name" value="Thioester-redct"/>
    <property type="match status" value="1"/>
</dbReference>
<dbReference type="AlphaFoldDB" id="A0A370C3Q5"/>
<comment type="similarity">
    <text evidence="3">Belongs to the NRP synthetase family.</text>
</comment>
<evidence type="ECO:0000256" key="3">
    <source>
        <dbReference type="ARBA" id="ARBA00029454"/>
    </source>
</evidence>
<dbReference type="Gene3D" id="3.40.50.980">
    <property type="match status" value="2"/>
</dbReference>
<dbReference type="PROSITE" id="PS50075">
    <property type="entry name" value="CARRIER"/>
    <property type="match status" value="1"/>
</dbReference>
<dbReference type="Gene3D" id="1.10.1200.10">
    <property type="entry name" value="ACP-like"/>
    <property type="match status" value="1"/>
</dbReference>
<dbReference type="InterPro" id="IPR020845">
    <property type="entry name" value="AMP-binding_CS"/>
</dbReference>
<feature type="region of interest" description="Disordered" evidence="4">
    <location>
        <begin position="568"/>
        <end position="591"/>
    </location>
</feature>
<dbReference type="InterPro" id="IPR036291">
    <property type="entry name" value="NAD(P)-bd_dom_sf"/>
</dbReference>
<organism evidence="6 7">
    <name type="scientific">Aspergillus niger ATCC 13496</name>
    <dbReference type="NCBI Taxonomy" id="1353008"/>
    <lineage>
        <taxon>Eukaryota</taxon>
        <taxon>Fungi</taxon>
        <taxon>Dikarya</taxon>
        <taxon>Ascomycota</taxon>
        <taxon>Pezizomycotina</taxon>
        <taxon>Eurotiomycetes</taxon>
        <taxon>Eurotiomycetidae</taxon>
        <taxon>Eurotiales</taxon>
        <taxon>Aspergillaceae</taxon>
        <taxon>Aspergillus</taxon>
        <taxon>Aspergillus subgen. Circumdati</taxon>
    </lineage>
</organism>
<dbReference type="SUPFAM" id="SSF47336">
    <property type="entry name" value="ACP-like"/>
    <property type="match status" value="1"/>
</dbReference>
<dbReference type="Proteomes" id="UP000253845">
    <property type="component" value="Unassembled WGS sequence"/>
</dbReference>
<dbReference type="VEuPathDB" id="FungiDB:M747DRAFT_331574"/>
<dbReference type="InterPro" id="IPR036736">
    <property type="entry name" value="ACP-like_sf"/>
</dbReference>
<dbReference type="InterPro" id="IPR010080">
    <property type="entry name" value="Thioester_reductase-like_dom"/>
</dbReference>
<dbReference type="EMBL" id="KZ851915">
    <property type="protein sequence ID" value="RDH20272.1"/>
    <property type="molecule type" value="Genomic_DNA"/>
</dbReference>
<dbReference type="InterPro" id="IPR013120">
    <property type="entry name" value="FAR_NAD-bd"/>
</dbReference>
<dbReference type="Gene3D" id="3.30.300.30">
    <property type="match status" value="1"/>
</dbReference>
<evidence type="ECO:0000256" key="2">
    <source>
        <dbReference type="ARBA" id="ARBA00022553"/>
    </source>
</evidence>
<dbReference type="Pfam" id="PF07993">
    <property type="entry name" value="NAD_binding_4"/>
    <property type="match status" value="1"/>
</dbReference>
<evidence type="ECO:0000256" key="4">
    <source>
        <dbReference type="SAM" id="MobiDB-lite"/>
    </source>
</evidence>
<evidence type="ECO:0000259" key="5">
    <source>
        <dbReference type="PROSITE" id="PS50075"/>
    </source>
</evidence>
<proteinExistence type="inferred from homology"/>
<reference evidence="6 7" key="1">
    <citation type="submission" date="2018-07" db="EMBL/GenBank/DDBJ databases">
        <title>Section-level genome sequencing of Aspergillus section Nigri to investigate inter- and intra-species variation.</title>
        <authorList>
            <consortium name="DOE Joint Genome Institute"/>
            <person name="Vesth T.C."/>
            <person name="Nybo J.L."/>
            <person name="Theobald S."/>
            <person name="Frisvad J.C."/>
            <person name="Larsen T.O."/>
            <person name="Nielsen K.F."/>
            <person name="Hoof J.B."/>
            <person name="Brandl J."/>
            <person name="Salamov A."/>
            <person name="Riley R."/>
            <person name="Gladden J.M."/>
            <person name="Phatale P."/>
            <person name="Nielsen M.T."/>
            <person name="Lyhne E.K."/>
            <person name="Kogle M.E."/>
            <person name="Strasser K."/>
            <person name="McDonnell E."/>
            <person name="Barry K."/>
            <person name="Clum A."/>
            <person name="Chen C."/>
            <person name="Nolan M."/>
            <person name="Sandor L."/>
            <person name="Kuo A."/>
            <person name="Lipzen A."/>
            <person name="Hainaut M."/>
            <person name="Drula E."/>
            <person name="Tsang A."/>
            <person name="Magnuson J.K."/>
            <person name="Henrissat B."/>
            <person name="Wiebenga A."/>
            <person name="Simmons B.A."/>
            <person name="Makela M.R."/>
            <person name="De vries R.P."/>
            <person name="Grigoriev I.V."/>
            <person name="Mortensen U.H."/>
            <person name="Baker S.E."/>
            <person name="Andersen M.R."/>
        </authorList>
    </citation>
    <scope>NUCLEOTIDE SEQUENCE [LARGE SCALE GENOMIC DNA]</scope>
    <source>
        <strain evidence="6 7">ATCC 13496</strain>
    </source>
</reference>
<dbReference type="Gene3D" id="2.30.38.10">
    <property type="entry name" value="Luciferase, Domain 3"/>
    <property type="match status" value="1"/>
</dbReference>
<feature type="domain" description="Carrier" evidence="5">
    <location>
        <begin position="608"/>
        <end position="683"/>
    </location>
</feature>
<dbReference type="CDD" id="cd05235">
    <property type="entry name" value="SDR_e1"/>
    <property type="match status" value="1"/>
</dbReference>
<sequence length="1093" mass="121671">MTIVMASQLTNDLQMNSNDSMTFSPAFERGVSLFDLLYKDLRINSVIPLEYHSAILKLSKLLASFIATTNLYILQMEAILIKKANAAPDAVAVEDSDRSVSYRELIARADMIADQLDQGSLKLGSPVCILADTGLHQVMAQVAVLRAGGSCVPIDPAAPEDRIKSILEDLNTRHLIADKSNIDRVQQQSAILIESGLEAKIDLDTKAEITVRTNCPDSHRSHIIFTSGSTGRPKPIQVLSSSILHALNHFPFGPLLSSDRMTTLIAPGFDMSVCEMWLTLLAGATVVRVPDLVRADPPSLEDFVRKHKITVMIVPTALFQVVALIAPSTFGGLRHVVVGGEAVSSSALRKVLEAAPPENLWNGYGPAEATIFATVGRLDKEEMRRPRVSIGRAVGDTKIYLLDEDLNPVNETGHIGEICIAGPQLSPGYLNRAEENEKKFISVPATRLGGSSDKHIRVYRSGDFAQWRDERGVLEFIGRADDQVKISGYRVELGDISCCVEEHRKIHACVVKYIPESSDGFLEAYAVPSNWDSQVSSEELIDWVKVRLPSYMVPKMIHMKRNFPLSHSGKVDKKALQPDNDGEQPCHRKERNHLQNDTTDTTKMNDGGEVGDMTQWLLSTLQGFLPRSKITPSDDFFSCGLTSLQAARLVGKIKRDHKSSITLAQLHQNPTVEQLTKSMASSDNDSSQVSLERCVEDSKNLDPDLLPPDWQAKDEGRVFLTGATGFLGAHILHQLLIMPSVQKVACLIRGQDAVDSSTRLQQTLEKYNLWDDRVETTQKIMVLHGDMADPTLGIGEKQFKWLINWASVVFHVGARVNWCQPYEAHHVPNVVGTRNVIRAAMLGRRKALHYVSSIDVWTVTGFINKVDRVYEDESLDPHLNALPYDTGYAASQFVAEQIVRRARASGLPTAIYRPGFIIGHSKSALANEKDYFSRLIMGSIQCGCFPHLPDQFLDYVTVDYVAEAILHIASSRENLGRSYHIVPPDRSLSVGHDQKYEMLREIGYPVEMVDYKEWVEKIRDSPGNALEPMMPLLDEPVYEGLSRLQTSKNTPVYDPTNTTRALRDRPDIKYVALDGPLLKRFIENWEKRKAFIS</sequence>
<dbReference type="InterPro" id="IPR010071">
    <property type="entry name" value="AA_adenyl_dom"/>
</dbReference>
<evidence type="ECO:0000313" key="6">
    <source>
        <dbReference type="EMBL" id="RDH20272.1"/>
    </source>
</evidence>
<dbReference type="InterPro" id="IPR045851">
    <property type="entry name" value="AMP-bd_C_sf"/>
</dbReference>
<dbReference type="Pfam" id="PF00550">
    <property type="entry name" value="PP-binding"/>
    <property type="match status" value="1"/>
</dbReference>
<dbReference type="PANTHER" id="PTHR44845">
    <property type="entry name" value="CARRIER DOMAIN-CONTAINING PROTEIN"/>
    <property type="match status" value="1"/>
</dbReference>
<dbReference type="PROSITE" id="PS00455">
    <property type="entry name" value="AMP_BINDING"/>
    <property type="match status" value="1"/>
</dbReference>
<dbReference type="Gene3D" id="3.40.50.720">
    <property type="entry name" value="NAD(P)-binding Rossmann-like Domain"/>
    <property type="match status" value="1"/>
</dbReference>
<dbReference type="NCBIfam" id="TIGR01733">
    <property type="entry name" value="AA-adenyl-dom"/>
    <property type="match status" value="1"/>
</dbReference>
<gene>
    <name evidence="6" type="ORF">M747DRAFT_331574</name>
</gene>
<evidence type="ECO:0000256" key="1">
    <source>
        <dbReference type="ARBA" id="ARBA00022450"/>
    </source>
</evidence>
<keyword evidence="1" id="KW-0596">Phosphopantetheine</keyword>
<accession>A0A370C3Q5</accession>
<dbReference type="SUPFAM" id="SSF56801">
    <property type="entry name" value="Acetyl-CoA synthetase-like"/>
    <property type="match status" value="1"/>
</dbReference>
<dbReference type="PANTHER" id="PTHR44845:SF6">
    <property type="entry name" value="BETA-ALANINE-ACTIVATING ENZYME"/>
    <property type="match status" value="1"/>
</dbReference>
<keyword evidence="2" id="KW-0597">Phosphoprotein</keyword>